<dbReference type="Pfam" id="PF13632">
    <property type="entry name" value="Glyco_trans_2_3"/>
    <property type="match status" value="1"/>
</dbReference>
<evidence type="ECO:0000256" key="3">
    <source>
        <dbReference type="ARBA" id="ARBA00022679"/>
    </source>
</evidence>
<reference evidence="10 11" key="1">
    <citation type="submission" date="2019-04" db="EMBL/GenBank/DDBJ databases">
        <authorList>
            <consortium name="Pathogen Informatics"/>
        </authorList>
    </citation>
    <scope>NUCLEOTIDE SEQUENCE [LARGE SCALE GENOMIC DNA]</scope>
    <source>
        <strain evidence="10 11">NCTC9239</strain>
    </source>
</reference>
<dbReference type="GO" id="GO:0016760">
    <property type="term" value="F:cellulose synthase (UDP-forming) activity"/>
    <property type="evidence" value="ECO:0007669"/>
    <property type="project" value="UniProtKB-EC"/>
</dbReference>
<keyword evidence="2 10" id="KW-0328">Glycosyltransferase</keyword>
<gene>
    <name evidence="10" type="primary">bcsA</name>
    <name evidence="10" type="ORF">NCTC9239_01666</name>
</gene>
<keyword evidence="4 8" id="KW-0812">Transmembrane</keyword>
<evidence type="ECO:0000256" key="6">
    <source>
        <dbReference type="ARBA" id="ARBA00023136"/>
    </source>
</evidence>
<evidence type="ECO:0000313" key="10">
    <source>
        <dbReference type="EMBL" id="VTO15227.1"/>
    </source>
</evidence>
<dbReference type="AlphaFoldDB" id="A0A4P1K472"/>
<comment type="subcellular location">
    <subcellularLocation>
        <location evidence="1">Membrane</location>
        <topology evidence="1">Multi-pass membrane protein</topology>
    </subcellularLocation>
</comment>
<feature type="transmembrane region" description="Helical" evidence="8">
    <location>
        <begin position="381"/>
        <end position="402"/>
    </location>
</feature>
<dbReference type="EC" id="2.4.1.12" evidence="10"/>
<evidence type="ECO:0000256" key="8">
    <source>
        <dbReference type="SAM" id="Phobius"/>
    </source>
</evidence>
<evidence type="ECO:0000256" key="4">
    <source>
        <dbReference type="ARBA" id="ARBA00022692"/>
    </source>
</evidence>
<dbReference type="InterPro" id="IPR029044">
    <property type="entry name" value="Nucleotide-diphossugar_trans"/>
</dbReference>
<dbReference type="GO" id="GO:0016020">
    <property type="term" value="C:membrane"/>
    <property type="evidence" value="ECO:0007669"/>
    <property type="project" value="UniProtKB-SubCell"/>
</dbReference>
<sequence length="475" mass="51672">MRRGTAARADDDALKSARTTLTTRQTLGLTLILTGVLGATAMAPLSGSVVLLSLQIGFMSLAAWRVFLLWNSRVQPLSDTPKICTAPSCSWPRYTVVAALYQETAVLPQLIERLTDIDYPSDRLEGFLALEADDVATIKAALDLPRPDWLQVLIVPPGAPKTKPRALNYALARCSGDLITIYDAEDDPDPLQLREAATRFIHEGDSLACLQAPLRIRCRNKASASPFLDRQFAAEYAALFEVTLPAMSRLALPFPLGGTSNHFRVPVLRALGGWDAWNVTEDADLGFRIWRAGYRLGVIQRPTYEPPPGPLPLWLPQRTRWLKGYLQTLAVHTRYREGMGWRGWAALAATVGAGVASAAIHAACAAWVFSLALTSIVAGRLPHFSPLGSIVLVSGVIAAWLLKHRGVRQAGGSYGLGDMLASLAYWCLLSLAFAHAVIRLIFEPHHWDKTPHQAEPEPEPDIAMIDGADAGRAAA</sequence>
<dbReference type="InterPro" id="IPR001173">
    <property type="entry name" value="Glyco_trans_2-like"/>
</dbReference>
<dbReference type="EMBL" id="LR588407">
    <property type="protein sequence ID" value="VTO15227.1"/>
    <property type="molecule type" value="Genomic_DNA"/>
</dbReference>
<evidence type="ECO:0000313" key="11">
    <source>
        <dbReference type="Proteomes" id="UP000309952"/>
    </source>
</evidence>
<evidence type="ECO:0000256" key="5">
    <source>
        <dbReference type="ARBA" id="ARBA00022989"/>
    </source>
</evidence>
<feature type="transmembrane region" description="Helical" evidence="8">
    <location>
        <begin position="49"/>
        <end position="70"/>
    </location>
</feature>
<organism evidence="10 11">
    <name type="scientific">Brevundimonas vancanneytii</name>
    <dbReference type="NCBI Taxonomy" id="1325724"/>
    <lineage>
        <taxon>Bacteria</taxon>
        <taxon>Pseudomonadati</taxon>
        <taxon>Pseudomonadota</taxon>
        <taxon>Alphaproteobacteria</taxon>
        <taxon>Caulobacterales</taxon>
        <taxon>Caulobacteraceae</taxon>
        <taxon>Brevundimonas</taxon>
    </lineage>
</organism>
<dbReference type="KEGG" id="bvy:NCTC9239_01666"/>
<evidence type="ECO:0000256" key="1">
    <source>
        <dbReference type="ARBA" id="ARBA00004141"/>
    </source>
</evidence>
<name>A0A4P1K472_9CAUL</name>
<keyword evidence="3 10" id="KW-0808">Transferase</keyword>
<evidence type="ECO:0000256" key="2">
    <source>
        <dbReference type="ARBA" id="ARBA00022676"/>
    </source>
</evidence>
<keyword evidence="5 8" id="KW-1133">Transmembrane helix</keyword>
<protein>
    <submittedName>
        <fullName evidence="10">Cellulose synthase catalytic subunit [UDP-forming]</fullName>
        <ecNumber evidence="10">2.4.1.12</ecNumber>
    </submittedName>
</protein>
<proteinExistence type="predicted"/>
<dbReference type="Proteomes" id="UP000309952">
    <property type="component" value="Chromosome"/>
</dbReference>
<feature type="transmembrane region" description="Helical" evidence="8">
    <location>
        <begin position="21"/>
        <end position="43"/>
    </location>
</feature>
<evidence type="ECO:0000259" key="9">
    <source>
        <dbReference type="Pfam" id="PF13632"/>
    </source>
</evidence>
<feature type="transmembrane region" description="Helical" evidence="8">
    <location>
        <begin position="423"/>
        <end position="442"/>
    </location>
</feature>
<dbReference type="PANTHER" id="PTHR43867">
    <property type="entry name" value="CELLULOSE SYNTHASE CATALYTIC SUBUNIT A [UDP-FORMING]"/>
    <property type="match status" value="1"/>
</dbReference>
<dbReference type="PANTHER" id="PTHR43867:SF2">
    <property type="entry name" value="CELLULOSE SYNTHASE CATALYTIC SUBUNIT A [UDP-FORMING]"/>
    <property type="match status" value="1"/>
</dbReference>
<dbReference type="Gene3D" id="3.90.550.10">
    <property type="entry name" value="Spore Coat Polysaccharide Biosynthesis Protein SpsA, Chain A"/>
    <property type="match status" value="1"/>
</dbReference>
<evidence type="ECO:0000256" key="7">
    <source>
        <dbReference type="SAM" id="MobiDB-lite"/>
    </source>
</evidence>
<keyword evidence="6 8" id="KW-0472">Membrane</keyword>
<accession>A0A4P1K472</accession>
<keyword evidence="11" id="KW-1185">Reference proteome</keyword>
<feature type="region of interest" description="Disordered" evidence="7">
    <location>
        <begin position="450"/>
        <end position="475"/>
    </location>
</feature>
<feature type="transmembrane region" description="Helical" evidence="8">
    <location>
        <begin position="344"/>
        <end position="369"/>
    </location>
</feature>
<feature type="domain" description="Glycosyltransferase 2-like" evidence="9">
    <location>
        <begin position="178"/>
        <end position="370"/>
    </location>
</feature>
<dbReference type="SUPFAM" id="SSF53448">
    <property type="entry name" value="Nucleotide-diphospho-sugar transferases"/>
    <property type="match status" value="1"/>
</dbReference>
<dbReference type="InterPro" id="IPR050321">
    <property type="entry name" value="Glycosyltr_2/OpgH_subfam"/>
</dbReference>